<gene>
    <name evidence="2" type="ORF">HGA06_18580</name>
</gene>
<proteinExistence type="predicted"/>
<dbReference type="AlphaFoldDB" id="A0AA44DGY2"/>
<evidence type="ECO:0000313" key="3">
    <source>
        <dbReference type="Proteomes" id="UP000570003"/>
    </source>
</evidence>
<dbReference type="EMBL" id="JAAXOU010000272">
    <property type="protein sequence ID" value="NKY16062.1"/>
    <property type="molecule type" value="Genomic_DNA"/>
</dbReference>
<organism evidence="2 3">
    <name type="scientific">Streptomyces somaliensis (strain ATCC 33201 / DSM 40738 / JCM 12659 / KCTC 9044 / NCTC 11332 / NRRL B-12077 / IP 733)</name>
    <dbReference type="NCBI Taxonomy" id="1134445"/>
    <lineage>
        <taxon>Bacteria</taxon>
        <taxon>Bacillati</taxon>
        <taxon>Actinomycetota</taxon>
        <taxon>Actinomycetes</taxon>
        <taxon>Kitasatosporales</taxon>
        <taxon>Streptomycetaceae</taxon>
        <taxon>Streptomyces</taxon>
    </lineage>
</organism>
<evidence type="ECO:0000256" key="1">
    <source>
        <dbReference type="SAM" id="SignalP"/>
    </source>
</evidence>
<name>A0AA44DGY2_STRE0</name>
<keyword evidence="3" id="KW-1185">Reference proteome</keyword>
<evidence type="ECO:0000313" key="2">
    <source>
        <dbReference type="EMBL" id="NKY16062.1"/>
    </source>
</evidence>
<accession>A0AA44DGY2</accession>
<keyword evidence="1" id="KW-0732">Signal</keyword>
<reference evidence="2 3" key="1">
    <citation type="submission" date="2020-04" db="EMBL/GenBank/DDBJ databases">
        <title>MicrobeNet Type strains.</title>
        <authorList>
            <person name="Nicholson A.C."/>
        </authorList>
    </citation>
    <scope>NUCLEOTIDE SEQUENCE [LARGE SCALE GENOMIC DNA]</scope>
    <source>
        <strain evidence="2 3">DSM 40738</strain>
    </source>
</reference>
<dbReference type="RefSeq" id="WP_168440304.1">
    <property type="nucleotide sequence ID" value="NZ_JAAXOU010000272.1"/>
</dbReference>
<feature type="chain" id="PRO_5041462195" description="Secreted protein" evidence="1">
    <location>
        <begin position="28"/>
        <end position="71"/>
    </location>
</feature>
<dbReference type="Proteomes" id="UP000570003">
    <property type="component" value="Unassembled WGS sequence"/>
</dbReference>
<sequence length="71" mass="6824">MKKRSMLAVASLAAGVITSLLTPSSHALTGDGLPEAGTLLGADDVTTLVDGVTGEAAQGVTPPAAGGAARH</sequence>
<feature type="signal peptide" evidence="1">
    <location>
        <begin position="1"/>
        <end position="27"/>
    </location>
</feature>
<comment type="caution">
    <text evidence="2">The sequence shown here is derived from an EMBL/GenBank/DDBJ whole genome shotgun (WGS) entry which is preliminary data.</text>
</comment>
<evidence type="ECO:0008006" key="4">
    <source>
        <dbReference type="Google" id="ProtNLM"/>
    </source>
</evidence>
<protein>
    <recommendedName>
        <fullName evidence="4">Secreted protein</fullName>
    </recommendedName>
</protein>